<organism evidence="2 3">
    <name type="scientific">Leucobacter tardus</name>
    <dbReference type="NCBI Taxonomy" id="501483"/>
    <lineage>
        <taxon>Bacteria</taxon>
        <taxon>Bacillati</taxon>
        <taxon>Actinomycetota</taxon>
        <taxon>Actinomycetes</taxon>
        <taxon>Micrococcales</taxon>
        <taxon>Microbacteriaceae</taxon>
        <taxon>Leucobacter</taxon>
    </lineage>
</organism>
<keyword evidence="1" id="KW-0812">Transmembrane</keyword>
<keyword evidence="1" id="KW-1133">Transmembrane helix</keyword>
<dbReference type="SUPFAM" id="SSF48452">
    <property type="entry name" value="TPR-like"/>
    <property type="match status" value="1"/>
</dbReference>
<protein>
    <recommendedName>
        <fullName evidence="4">Tetratricopeptide repeat protein</fullName>
    </recommendedName>
</protein>
<dbReference type="AlphaFoldDB" id="A0A939QFX2"/>
<feature type="transmembrane region" description="Helical" evidence="1">
    <location>
        <begin position="37"/>
        <end position="59"/>
    </location>
</feature>
<evidence type="ECO:0000256" key="1">
    <source>
        <dbReference type="SAM" id="Phobius"/>
    </source>
</evidence>
<dbReference type="Gene3D" id="1.25.40.10">
    <property type="entry name" value="Tetratricopeptide repeat domain"/>
    <property type="match status" value="1"/>
</dbReference>
<dbReference type="Proteomes" id="UP000668403">
    <property type="component" value="Unassembled WGS sequence"/>
</dbReference>
<keyword evidence="1" id="KW-0472">Membrane</keyword>
<comment type="caution">
    <text evidence="2">The sequence shown here is derived from an EMBL/GenBank/DDBJ whole genome shotgun (WGS) entry which is preliminary data.</text>
</comment>
<sequence>MSPRTRAVAGVMFLSAVLAVYFVFVGVRAVALLGSGTLIAVLMGIALLILPLIGVWALVRELRFGFAANRLAGMLESSDRMPEEEVDTRPSGRPVREQADAIFPKYRDAVEARPDSWVDWMRLGVVYDACGDRKRARAAIREAIARERTAGREESSGE</sequence>
<dbReference type="EMBL" id="JAGFBF010000005">
    <property type="protein sequence ID" value="MBO2990483.1"/>
    <property type="molecule type" value="Genomic_DNA"/>
</dbReference>
<name>A0A939QFX2_9MICO</name>
<evidence type="ECO:0008006" key="4">
    <source>
        <dbReference type="Google" id="ProtNLM"/>
    </source>
</evidence>
<evidence type="ECO:0000313" key="2">
    <source>
        <dbReference type="EMBL" id="MBO2990483.1"/>
    </source>
</evidence>
<evidence type="ECO:0000313" key="3">
    <source>
        <dbReference type="Proteomes" id="UP000668403"/>
    </source>
</evidence>
<reference evidence="2" key="1">
    <citation type="submission" date="2021-03" db="EMBL/GenBank/DDBJ databases">
        <title>Leucobacter chromiisoli sp. nov., isolated from chromium-containing soil of chemical plant.</title>
        <authorList>
            <person name="Xu Z."/>
        </authorList>
    </citation>
    <scope>NUCLEOTIDE SEQUENCE</scope>
    <source>
        <strain evidence="2">K 70/01</strain>
    </source>
</reference>
<keyword evidence="3" id="KW-1185">Reference proteome</keyword>
<feature type="transmembrane region" description="Helical" evidence="1">
    <location>
        <begin position="7"/>
        <end position="31"/>
    </location>
</feature>
<dbReference type="InterPro" id="IPR011990">
    <property type="entry name" value="TPR-like_helical_dom_sf"/>
</dbReference>
<gene>
    <name evidence="2" type="ORF">J4H85_10815</name>
</gene>
<accession>A0A939QFX2</accession>
<dbReference type="RefSeq" id="WP_208239489.1">
    <property type="nucleotide sequence ID" value="NZ_BAAAQU010000002.1"/>
</dbReference>
<proteinExistence type="predicted"/>